<dbReference type="Pfam" id="PF09210">
    <property type="entry name" value="BE_C"/>
    <property type="match status" value="1"/>
</dbReference>
<dbReference type="Proteomes" id="UP001623592">
    <property type="component" value="Unassembled WGS sequence"/>
</dbReference>
<keyword evidence="2 3" id="KW-0119">Carbohydrate metabolism</keyword>
<evidence type="ECO:0000256" key="3">
    <source>
        <dbReference type="RuleBase" id="RU361196"/>
    </source>
</evidence>
<dbReference type="InterPro" id="IPR027291">
    <property type="entry name" value="Glyco_hydro_38_N_sf"/>
</dbReference>
<protein>
    <submittedName>
        <fullName evidence="6">Glycoside hydrolase family 57 protein</fullName>
    </submittedName>
</protein>
<comment type="similarity">
    <text evidence="1 3">Belongs to the glycosyl hydrolase 57 family.</text>
</comment>
<dbReference type="InterPro" id="IPR037090">
    <property type="entry name" value="57_glycoside_trans_central"/>
</dbReference>
<dbReference type="Gene3D" id="3.20.110.10">
    <property type="entry name" value="Glycoside hydrolase 38, N terminal domain"/>
    <property type="match status" value="1"/>
</dbReference>
<dbReference type="Gene3D" id="1.20.1430.10">
    <property type="entry name" value="Families 57/38 glycoside transferase, middle domain"/>
    <property type="match status" value="1"/>
</dbReference>
<dbReference type="RefSeq" id="WP_406787459.1">
    <property type="nucleotide sequence ID" value="NZ_JBJIAA010000007.1"/>
</dbReference>
<sequence length="529" mass="61691">MKKGYVAFVLHGHMPFIRHPEINDALEERWLFEAMSECYIPLIQVFDGILSDKIKFKMTMSITPPLMSMLQDEYLNERYLEYLNKSIELSNKELIRTKNNYQENKVAHFYNDRFKGLLETYEKYNNNLMNAFKKFDKLGCLEIITCSATHALLPLISVNPEAVRAQIATGVESYTKIMGHSPEGIWLPECAYTYSLDSVLKEYGIKYFISESKAVLYASPRPMYGTNAPIAVPNGVCTFGRDMESSYQVWSDFMGYPGDFSYREFYRDIGYELPMDYIKPYINASGIRIDTGFKYYKITGNSEYKEIYNRDEAMQKVWQHASHFSKCRTDQISEISKHMDKPPIITCPYDAELYGHWWFEGPDFINAFIRKSAEDWTSYELTTPSEYLKMNPIVQCSTPNPSSWGENSDYSVWINSSNQWIYRDLHKCEEIMIRLANTYTDPSELQEKALNQAARELMLAESSDWPFIIKNNTTVDYAVRRINSHLNRFKAIYDDITKNNIQAKNLEKIESIDNIFPNINYRIYAKANG</sequence>
<evidence type="ECO:0000256" key="1">
    <source>
        <dbReference type="ARBA" id="ARBA00006821"/>
    </source>
</evidence>
<dbReference type="CDD" id="cd10792">
    <property type="entry name" value="GH57N_AmyC_like"/>
    <property type="match status" value="1"/>
</dbReference>
<gene>
    <name evidence="6" type="ORF">ACJDT4_10225</name>
</gene>
<dbReference type="PANTHER" id="PTHR41695">
    <property type="entry name" value="1,4-ALPHA-GLUCAN BRANCHING ENZYME RV3031-RELATED"/>
    <property type="match status" value="1"/>
</dbReference>
<reference evidence="6 7" key="1">
    <citation type="submission" date="2024-11" db="EMBL/GenBank/DDBJ databases">
        <authorList>
            <person name="Heng Y.C."/>
            <person name="Lim A.C.H."/>
            <person name="Lee J.K.Y."/>
            <person name="Kittelmann S."/>
        </authorList>
    </citation>
    <scope>NUCLEOTIDE SEQUENCE [LARGE SCALE GENOMIC DNA]</scope>
    <source>
        <strain evidence="6 7">WILCCON 0114</strain>
    </source>
</reference>
<evidence type="ECO:0000259" key="4">
    <source>
        <dbReference type="Pfam" id="PF03065"/>
    </source>
</evidence>
<dbReference type="InterPro" id="IPR011330">
    <property type="entry name" value="Glyco_hydro/deAcase_b/a-brl"/>
</dbReference>
<feature type="domain" description="1,4-alpha-glucan branching enzyme C-terminal" evidence="5">
    <location>
        <begin position="425"/>
        <end position="524"/>
    </location>
</feature>
<dbReference type="SUPFAM" id="SSF88713">
    <property type="entry name" value="Glycoside hydrolase/deacetylase"/>
    <property type="match status" value="1"/>
</dbReference>
<evidence type="ECO:0000256" key="2">
    <source>
        <dbReference type="ARBA" id="ARBA00023277"/>
    </source>
</evidence>
<organism evidence="6 7">
    <name type="scientific">Clostridium neuense</name>
    <dbReference type="NCBI Taxonomy" id="1728934"/>
    <lineage>
        <taxon>Bacteria</taxon>
        <taxon>Bacillati</taxon>
        <taxon>Bacillota</taxon>
        <taxon>Clostridia</taxon>
        <taxon>Eubacteriales</taxon>
        <taxon>Clostridiaceae</taxon>
        <taxon>Clostridium</taxon>
    </lineage>
</organism>
<evidence type="ECO:0000313" key="7">
    <source>
        <dbReference type="Proteomes" id="UP001623592"/>
    </source>
</evidence>
<accession>A0ABW8TEE8</accession>
<dbReference type="PANTHER" id="PTHR41695:SF1">
    <property type="entry name" value="1,4-ALPHA-GLUCAN BRANCHING ENZYME TK1436"/>
    <property type="match status" value="1"/>
</dbReference>
<dbReference type="EMBL" id="JBJIAA010000007">
    <property type="protein sequence ID" value="MFL0250797.1"/>
    <property type="molecule type" value="Genomic_DNA"/>
</dbReference>
<evidence type="ECO:0000313" key="6">
    <source>
        <dbReference type="EMBL" id="MFL0250797.1"/>
    </source>
</evidence>
<keyword evidence="6" id="KW-0378">Hydrolase</keyword>
<evidence type="ECO:0000259" key="5">
    <source>
        <dbReference type="Pfam" id="PF09210"/>
    </source>
</evidence>
<dbReference type="GO" id="GO:0016787">
    <property type="term" value="F:hydrolase activity"/>
    <property type="evidence" value="ECO:0007669"/>
    <property type="project" value="UniProtKB-KW"/>
</dbReference>
<comment type="caution">
    <text evidence="6">The sequence shown here is derived from an EMBL/GenBank/DDBJ whole genome shotgun (WGS) entry which is preliminary data.</text>
</comment>
<dbReference type="SUPFAM" id="SSF88688">
    <property type="entry name" value="Families 57/38 glycoside transferase middle domain"/>
    <property type="match status" value="1"/>
</dbReference>
<keyword evidence="7" id="KW-1185">Reference proteome</keyword>
<dbReference type="InterPro" id="IPR015293">
    <property type="entry name" value="BE_C"/>
</dbReference>
<dbReference type="InterPro" id="IPR004300">
    <property type="entry name" value="Glyco_hydro_57_N"/>
</dbReference>
<name>A0ABW8TEE8_9CLOT</name>
<dbReference type="InterPro" id="IPR028995">
    <property type="entry name" value="Glyco_hydro_57/38_cen_sf"/>
</dbReference>
<dbReference type="InterPro" id="IPR040042">
    <property type="entry name" value="Branching_enz_MT3115-like"/>
</dbReference>
<proteinExistence type="inferred from homology"/>
<dbReference type="Pfam" id="PF03065">
    <property type="entry name" value="Glyco_hydro_57"/>
    <property type="match status" value="1"/>
</dbReference>
<feature type="domain" description="Glycoside hydrolase family 57 N-terminal" evidence="4">
    <location>
        <begin position="7"/>
        <end position="327"/>
    </location>
</feature>